<accession>A0A1U7LGJ8</accession>
<evidence type="ECO:0000256" key="2">
    <source>
        <dbReference type="SAM" id="SignalP"/>
    </source>
</evidence>
<proteinExistence type="predicted"/>
<feature type="chain" id="PRO_5012030093" evidence="2">
    <location>
        <begin position="19"/>
        <end position="96"/>
    </location>
</feature>
<protein>
    <submittedName>
        <fullName evidence="3">Uncharacterized protein</fullName>
    </submittedName>
</protein>
<evidence type="ECO:0000313" key="3">
    <source>
        <dbReference type="EMBL" id="OLL21651.1"/>
    </source>
</evidence>
<organism evidence="3 4">
    <name type="scientific">Neolecta irregularis (strain DAH-3)</name>
    <dbReference type="NCBI Taxonomy" id="1198029"/>
    <lineage>
        <taxon>Eukaryota</taxon>
        <taxon>Fungi</taxon>
        <taxon>Dikarya</taxon>
        <taxon>Ascomycota</taxon>
        <taxon>Taphrinomycotina</taxon>
        <taxon>Neolectales</taxon>
        <taxon>Neolectaceae</taxon>
        <taxon>Neolecta</taxon>
    </lineage>
</organism>
<sequence length="96" mass="10805">MFRSLILILLTFGFVAMASPVGEIEEKQDNPKKRSPSPGRDELSVKRKKFEEKGLPRTSRYWDLSALGGCETEDNSTGIASQYETINRQVVERNVG</sequence>
<comment type="caution">
    <text evidence="3">The sequence shown here is derived from an EMBL/GenBank/DDBJ whole genome shotgun (WGS) entry which is preliminary data.</text>
</comment>
<feature type="signal peptide" evidence="2">
    <location>
        <begin position="1"/>
        <end position="18"/>
    </location>
</feature>
<dbReference type="Proteomes" id="UP000186594">
    <property type="component" value="Unassembled WGS sequence"/>
</dbReference>
<dbReference type="AlphaFoldDB" id="A0A1U7LGJ8"/>
<name>A0A1U7LGJ8_NEOID</name>
<dbReference type="EMBL" id="LXFE01004413">
    <property type="protein sequence ID" value="OLL21651.1"/>
    <property type="molecule type" value="Genomic_DNA"/>
</dbReference>
<evidence type="ECO:0000313" key="4">
    <source>
        <dbReference type="Proteomes" id="UP000186594"/>
    </source>
</evidence>
<feature type="region of interest" description="Disordered" evidence="1">
    <location>
        <begin position="23"/>
        <end position="49"/>
    </location>
</feature>
<feature type="compositionally biased region" description="Basic and acidic residues" evidence="1">
    <location>
        <begin position="39"/>
        <end position="49"/>
    </location>
</feature>
<gene>
    <name evidence="3" type="ORF">NEOLI_001420</name>
</gene>
<evidence type="ECO:0000256" key="1">
    <source>
        <dbReference type="SAM" id="MobiDB-lite"/>
    </source>
</evidence>
<keyword evidence="2" id="KW-0732">Signal</keyword>
<reference evidence="3 4" key="1">
    <citation type="submission" date="2016-04" db="EMBL/GenBank/DDBJ databases">
        <title>Evolutionary innovation and constraint leading to complex multicellularity in the Ascomycota.</title>
        <authorList>
            <person name="Cisse O."/>
            <person name="Nguyen A."/>
            <person name="Hewitt D.A."/>
            <person name="Jedd G."/>
            <person name="Stajich J.E."/>
        </authorList>
    </citation>
    <scope>NUCLEOTIDE SEQUENCE [LARGE SCALE GENOMIC DNA]</scope>
    <source>
        <strain evidence="3 4">DAH-3</strain>
    </source>
</reference>
<keyword evidence="4" id="KW-1185">Reference proteome</keyword>